<name>A0A7G9S882_9SPHN</name>
<gene>
    <name evidence="1" type="ORF">H9L12_06450</name>
</gene>
<dbReference type="EMBL" id="CP060717">
    <property type="protein sequence ID" value="QNN64057.1"/>
    <property type="molecule type" value="Genomic_DNA"/>
</dbReference>
<evidence type="ECO:0008006" key="3">
    <source>
        <dbReference type="Google" id="ProtNLM"/>
    </source>
</evidence>
<accession>A0A7G9S882</accession>
<evidence type="ECO:0000313" key="1">
    <source>
        <dbReference type="EMBL" id="QNN64057.1"/>
    </source>
</evidence>
<dbReference type="NCBIfam" id="TIGR02466">
    <property type="entry name" value="TIGR02466 family protein"/>
    <property type="match status" value="1"/>
</dbReference>
<sequence length="213" mass="23420">MGEGVMGVTLAAVDNLFPLTLWRYRISEDGLNEGLLSEIKKRRAAEKGIPNSNRRGWQSERDLFTRTEASHAKLVRIISEVVVKTLHSLDPDLDRAAIRVTMNGWVNINPPGGYNAPHQHTDALLSGVYYIAVPSGKSDAGGAIEFLSPHAVRQLGGLIKAPLFAERRRVHPEVGDLLLFPGQLPHWVHPNDSGKDRVTIAFNAIVGRRLAEA</sequence>
<dbReference type="InterPro" id="IPR012668">
    <property type="entry name" value="CHP02466"/>
</dbReference>
<reference evidence="1 2" key="1">
    <citation type="submission" date="2020-08" db="EMBL/GenBank/DDBJ databases">
        <title>Genome sequence of Sphingomonas rhizophila KACC 19189T.</title>
        <authorList>
            <person name="Hyun D.-W."/>
            <person name="Bae J.-W."/>
        </authorList>
    </citation>
    <scope>NUCLEOTIDE SEQUENCE [LARGE SCALE GENOMIC DNA]</scope>
    <source>
        <strain evidence="1 2">KACC 19189</strain>
    </source>
</reference>
<evidence type="ECO:0000313" key="2">
    <source>
        <dbReference type="Proteomes" id="UP000515955"/>
    </source>
</evidence>
<organism evidence="1 2">
    <name type="scientific">Sphingomonas rhizophila</name>
    <dbReference type="NCBI Taxonomy" id="2071607"/>
    <lineage>
        <taxon>Bacteria</taxon>
        <taxon>Pseudomonadati</taxon>
        <taxon>Pseudomonadota</taxon>
        <taxon>Alphaproteobacteria</taxon>
        <taxon>Sphingomonadales</taxon>
        <taxon>Sphingomonadaceae</taxon>
        <taxon>Sphingomonas</taxon>
    </lineage>
</organism>
<dbReference type="KEGG" id="srhi:H9L12_06450"/>
<dbReference type="Proteomes" id="UP000515955">
    <property type="component" value="Chromosome"/>
</dbReference>
<protein>
    <recommendedName>
        <fullName evidence="3">2OG-Fe(II) oxygenase</fullName>
    </recommendedName>
</protein>
<dbReference type="RefSeq" id="WP_187541057.1">
    <property type="nucleotide sequence ID" value="NZ_CP060717.1"/>
</dbReference>
<dbReference type="SUPFAM" id="SSF51197">
    <property type="entry name" value="Clavaminate synthase-like"/>
    <property type="match status" value="1"/>
</dbReference>
<dbReference type="Gene3D" id="2.60.120.620">
    <property type="entry name" value="q2cbj1_9rhob like domain"/>
    <property type="match status" value="1"/>
</dbReference>
<dbReference type="Pfam" id="PF13759">
    <property type="entry name" value="2OG-FeII_Oxy_5"/>
    <property type="match status" value="1"/>
</dbReference>
<proteinExistence type="predicted"/>
<dbReference type="AlphaFoldDB" id="A0A7G9S882"/>
<keyword evidence="2" id="KW-1185">Reference proteome</keyword>